<dbReference type="GO" id="GO:0005737">
    <property type="term" value="C:cytoplasm"/>
    <property type="evidence" value="ECO:0007669"/>
    <property type="project" value="TreeGrafter"/>
</dbReference>
<dbReference type="PANTHER" id="PTHR43096">
    <property type="entry name" value="DNAJ HOMOLOG 1, MITOCHONDRIAL-RELATED"/>
    <property type="match status" value="1"/>
</dbReference>
<dbReference type="InterPro" id="IPR018253">
    <property type="entry name" value="DnaJ_domain_CS"/>
</dbReference>
<evidence type="ECO:0000256" key="2">
    <source>
        <dbReference type="ARBA" id="ARBA00022705"/>
    </source>
</evidence>
<dbReference type="InterPro" id="IPR001623">
    <property type="entry name" value="DnaJ_domain"/>
</dbReference>
<feature type="non-terminal residue" evidence="6">
    <location>
        <position position="161"/>
    </location>
</feature>
<feature type="domain" description="J" evidence="4">
    <location>
        <begin position="1"/>
        <end position="37"/>
    </location>
</feature>
<dbReference type="Pfam" id="PF00226">
    <property type="entry name" value="DnaJ"/>
    <property type="match status" value="1"/>
</dbReference>
<dbReference type="InterPro" id="IPR001305">
    <property type="entry name" value="HSP_DnaJ_Cys-rich_dom"/>
</dbReference>
<dbReference type="Gene3D" id="1.10.287.110">
    <property type="entry name" value="DnaJ domain"/>
    <property type="match status" value="1"/>
</dbReference>
<dbReference type="SUPFAM" id="SSF57938">
    <property type="entry name" value="DnaJ/Hsp40 cysteine-rich domain"/>
    <property type="match status" value="1"/>
</dbReference>
<dbReference type="Gene3D" id="2.10.230.10">
    <property type="entry name" value="Heat shock protein DnaJ, cysteine-rich domain"/>
    <property type="match status" value="1"/>
</dbReference>
<reference evidence="6" key="1">
    <citation type="journal article" date="2014" name="Front. Microbiol.">
        <title>High frequency of phylogenetically diverse reductive dehalogenase-homologous genes in deep subseafloor sedimentary metagenomes.</title>
        <authorList>
            <person name="Kawai M."/>
            <person name="Futagami T."/>
            <person name="Toyoda A."/>
            <person name="Takaki Y."/>
            <person name="Nishi S."/>
            <person name="Hori S."/>
            <person name="Arai W."/>
            <person name="Tsubouchi T."/>
            <person name="Morono Y."/>
            <person name="Uchiyama I."/>
            <person name="Ito T."/>
            <person name="Fujiyama A."/>
            <person name="Inagaki F."/>
            <person name="Takami H."/>
        </authorList>
    </citation>
    <scope>NUCLEOTIDE SEQUENCE</scope>
    <source>
        <strain evidence="6">Expedition CK06-06</strain>
    </source>
</reference>
<feature type="domain" description="CR-type" evidence="5">
    <location>
        <begin position="107"/>
        <end position="161"/>
    </location>
</feature>
<dbReference type="GO" id="GO:0042026">
    <property type="term" value="P:protein refolding"/>
    <property type="evidence" value="ECO:0007669"/>
    <property type="project" value="TreeGrafter"/>
</dbReference>
<accession>X1D6M8</accession>
<dbReference type="GO" id="GO:0051082">
    <property type="term" value="F:unfolded protein binding"/>
    <property type="evidence" value="ECO:0007669"/>
    <property type="project" value="InterPro"/>
</dbReference>
<dbReference type="EMBL" id="BART01037006">
    <property type="protein sequence ID" value="GAH16391.1"/>
    <property type="molecule type" value="Genomic_DNA"/>
</dbReference>
<evidence type="ECO:0000259" key="5">
    <source>
        <dbReference type="PROSITE" id="PS51188"/>
    </source>
</evidence>
<dbReference type="CDD" id="cd10719">
    <property type="entry name" value="DnaJ_zf"/>
    <property type="match status" value="1"/>
</dbReference>
<evidence type="ECO:0000256" key="3">
    <source>
        <dbReference type="ARBA" id="ARBA00023016"/>
    </source>
</evidence>
<comment type="caution">
    <text evidence="6">The sequence shown here is derived from an EMBL/GenBank/DDBJ whole genome shotgun (WGS) entry which is preliminary data.</text>
</comment>
<sequence length="161" mass="16766">SGQNPGDDSAEEKFKEAAEAYEVLSDDDKRARYDRFGHAGLGGAAGGGFGGQGMTVEDIFSSFGDIFGDAFGGFGGFGGSRRSSRAVRKGSNLRVKVKLDLQEIANGAEKKIKVNKYVSCSSCEGTGAEGGSSYSTCNTCNGNGQVTRVSNTFLGQMQTVT</sequence>
<dbReference type="PROSITE" id="PS00636">
    <property type="entry name" value="DNAJ_1"/>
    <property type="match status" value="1"/>
</dbReference>
<keyword evidence="2" id="KW-0235">DNA replication</keyword>
<feature type="non-terminal residue" evidence="6">
    <location>
        <position position="1"/>
    </location>
</feature>
<dbReference type="InterPro" id="IPR036410">
    <property type="entry name" value="HSP_DnaJ_Cys-rich_dom_sf"/>
</dbReference>
<dbReference type="SUPFAM" id="SSF46565">
    <property type="entry name" value="Chaperone J-domain"/>
    <property type="match status" value="1"/>
</dbReference>
<evidence type="ECO:0000313" key="6">
    <source>
        <dbReference type="EMBL" id="GAH16391.1"/>
    </source>
</evidence>
<dbReference type="PROSITE" id="PS51188">
    <property type="entry name" value="ZF_CR"/>
    <property type="match status" value="1"/>
</dbReference>
<dbReference type="GO" id="GO:0006260">
    <property type="term" value="P:DNA replication"/>
    <property type="evidence" value="ECO:0007669"/>
    <property type="project" value="UniProtKB-KW"/>
</dbReference>
<organism evidence="6">
    <name type="scientific">marine sediment metagenome</name>
    <dbReference type="NCBI Taxonomy" id="412755"/>
    <lineage>
        <taxon>unclassified sequences</taxon>
        <taxon>metagenomes</taxon>
        <taxon>ecological metagenomes</taxon>
    </lineage>
</organism>
<dbReference type="PRINTS" id="PR00625">
    <property type="entry name" value="JDOMAIN"/>
</dbReference>
<dbReference type="InterPro" id="IPR036869">
    <property type="entry name" value="J_dom_sf"/>
</dbReference>
<name>X1D6M8_9ZZZZ</name>
<dbReference type="AlphaFoldDB" id="X1D6M8"/>
<keyword evidence="3" id="KW-0346">Stress response</keyword>
<dbReference type="Gene3D" id="2.60.260.20">
    <property type="entry name" value="Urease metallochaperone UreE, N-terminal domain"/>
    <property type="match status" value="1"/>
</dbReference>
<dbReference type="GO" id="GO:0031072">
    <property type="term" value="F:heat shock protein binding"/>
    <property type="evidence" value="ECO:0007669"/>
    <property type="project" value="InterPro"/>
</dbReference>
<evidence type="ECO:0000259" key="4">
    <source>
        <dbReference type="PROSITE" id="PS50076"/>
    </source>
</evidence>
<dbReference type="PANTHER" id="PTHR43096:SF48">
    <property type="entry name" value="CHAPERONE PROTEIN DNAJ"/>
    <property type="match status" value="1"/>
</dbReference>
<evidence type="ECO:0000256" key="1">
    <source>
        <dbReference type="ARBA" id="ARBA00022490"/>
    </source>
</evidence>
<gene>
    <name evidence="6" type="ORF">S01H4_62133</name>
</gene>
<evidence type="ECO:0008006" key="7">
    <source>
        <dbReference type="Google" id="ProtNLM"/>
    </source>
</evidence>
<keyword evidence="1" id="KW-0963">Cytoplasm</keyword>
<dbReference type="CDD" id="cd06257">
    <property type="entry name" value="DnaJ"/>
    <property type="match status" value="1"/>
</dbReference>
<proteinExistence type="predicted"/>
<protein>
    <recommendedName>
        <fullName evidence="7">J domain-containing protein</fullName>
    </recommendedName>
</protein>
<dbReference type="PROSITE" id="PS50076">
    <property type="entry name" value="DNAJ_2"/>
    <property type="match status" value="1"/>
</dbReference>